<keyword evidence="4" id="KW-1134">Transmembrane beta strand</keyword>
<feature type="coiled-coil region" evidence="8">
    <location>
        <begin position="163"/>
        <end position="222"/>
    </location>
</feature>
<name>A0ABT1MV73_9RHOB</name>
<evidence type="ECO:0000256" key="8">
    <source>
        <dbReference type="SAM" id="Coils"/>
    </source>
</evidence>
<evidence type="ECO:0000256" key="1">
    <source>
        <dbReference type="ARBA" id="ARBA00004442"/>
    </source>
</evidence>
<dbReference type="InterPro" id="IPR003423">
    <property type="entry name" value="OMP_efflux"/>
</dbReference>
<dbReference type="EMBL" id="JAKZEU010000012">
    <property type="protein sequence ID" value="MCQ0972252.1"/>
    <property type="molecule type" value="Genomic_DNA"/>
</dbReference>
<dbReference type="PANTHER" id="PTHR30026:SF22">
    <property type="entry name" value="OUTER MEMBRANE EFFLUX PROTEIN"/>
    <property type="match status" value="1"/>
</dbReference>
<dbReference type="SUPFAM" id="SSF56954">
    <property type="entry name" value="Outer membrane efflux proteins (OEP)"/>
    <property type="match status" value="1"/>
</dbReference>
<keyword evidence="6" id="KW-0472">Membrane</keyword>
<dbReference type="InterPro" id="IPR051906">
    <property type="entry name" value="TolC-like"/>
</dbReference>
<organism evidence="9 10">
    <name type="scientific">Paracoccus albicereus</name>
    <dbReference type="NCBI Taxonomy" id="2922394"/>
    <lineage>
        <taxon>Bacteria</taxon>
        <taxon>Pseudomonadati</taxon>
        <taxon>Pseudomonadota</taxon>
        <taxon>Alphaproteobacteria</taxon>
        <taxon>Rhodobacterales</taxon>
        <taxon>Paracoccaceae</taxon>
        <taxon>Paracoccus</taxon>
    </lineage>
</organism>
<evidence type="ECO:0000256" key="2">
    <source>
        <dbReference type="ARBA" id="ARBA00007613"/>
    </source>
</evidence>
<gene>
    <name evidence="9" type="ORF">MLD63_17690</name>
</gene>
<evidence type="ECO:0000256" key="5">
    <source>
        <dbReference type="ARBA" id="ARBA00022692"/>
    </source>
</evidence>
<keyword evidence="8" id="KW-0175">Coiled coil</keyword>
<dbReference type="RefSeq" id="WP_255331231.1">
    <property type="nucleotide sequence ID" value="NZ_JAKZEU010000012.1"/>
</dbReference>
<keyword evidence="10" id="KW-1185">Reference proteome</keyword>
<comment type="similarity">
    <text evidence="2">Belongs to the outer membrane factor (OMF) (TC 1.B.17) family.</text>
</comment>
<proteinExistence type="inferred from homology"/>
<dbReference type="Pfam" id="PF02321">
    <property type="entry name" value="OEP"/>
    <property type="match status" value="1"/>
</dbReference>
<protein>
    <submittedName>
        <fullName evidence="9">TolC family protein</fullName>
    </submittedName>
</protein>
<comment type="caution">
    <text evidence="9">The sequence shown here is derived from an EMBL/GenBank/DDBJ whole genome shotgun (WGS) entry which is preliminary data.</text>
</comment>
<dbReference type="Gene3D" id="1.20.1600.10">
    <property type="entry name" value="Outer membrane efflux proteins (OEP)"/>
    <property type="match status" value="1"/>
</dbReference>
<evidence type="ECO:0000256" key="7">
    <source>
        <dbReference type="ARBA" id="ARBA00023237"/>
    </source>
</evidence>
<evidence type="ECO:0000313" key="10">
    <source>
        <dbReference type="Proteomes" id="UP001203945"/>
    </source>
</evidence>
<accession>A0ABT1MV73</accession>
<keyword evidence="7" id="KW-0998">Cell outer membrane</keyword>
<keyword evidence="3" id="KW-0813">Transport</keyword>
<reference evidence="9 10" key="1">
    <citation type="submission" date="2022-03" db="EMBL/GenBank/DDBJ databases">
        <authorList>
            <person name="He Y."/>
        </authorList>
    </citation>
    <scope>NUCLEOTIDE SEQUENCE [LARGE SCALE GENOMIC DNA]</scope>
    <source>
        <strain evidence="9 10">TK19116</strain>
    </source>
</reference>
<sequence>MKIAETRDYLAFSQRIAGHARDRATAGVGDNAEVARAELEVVRTEDRLQQLTSDRTLALSQLQFLLGRAPSGISAPPSLNFAERYSGSDTLDSAVRLSPEYIAARSDVFASEAEIDLAKAARLPTIRLQAQGRAGLDGGRSRTAVGLSAGVDLNSGSFRGRQVQAAELEREAAQSNMEAIGRNLRNGARSAIQQIRALRASEASQEAQLTQAERVLQTFEEQFVGGQKELIDLLTTGRDLYDAQIDSIDTYEASKRAEYQAAHELGVLGTLILASSGG</sequence>
<dbReference type="Proteomes" id="UP001203945">
    <property type="component" value="Unassembled WGS sequence"/>
</dbReference>
<evidence type="ECO:0000256" key="4">
    <source>
        <dbReference type="ARBA" id="ARBA00022452"/>
    </source>
</evidence>
<evidence type="ECO:0000256" key="3">
    <source>
        <dbReference type="ARBA" id="ARBA00022448"/>
    </source>
</evidence>
<evidence type="ECO:0000313" key="9">
    <source>
        <dbReference type="EMBL" id="MCQ0972252.1"/>
    </source>
</evidence>
<dbReference type="PANTHER" id="PTHR30026">
    <property type="entry name" value="OUTER MEMBRANE PROTEIN TOLC"/>
    <property type="match status" value="1"/>
</dbReference>
<comment type="subcellular location">
    <subcellularLocation>
        <location evidence="1">Cell outer membrane</location>
    </subcellularLocation>
</comment>
<evidence type="ECO:0000256" key="6">
    <source>
        <dbReference type="ARBA" id="ARBA00023136"/>
    </source>
</evidence>
<keyword evidence="5" id="KW-0812">Transmembrane</keyword>